<dbReference type="PANTHER" id="PTHR11559">
    <property type="entry name" value="CARBOXYLESTERASE"/>
    <property type="match status" value="1"/>
</dbReference>
<protein>
    <recommendedName>
        <fullName evidence="6">Carboxylic ester hydrolase</fullName>
        <ecNumber evidence="6">3.1.1.-</ecNumber>
    </recommendedName>
</protein>
<comment type="similarity">
    <text evidence="1 6">Belongs to the type-B carboxylesterase/lipase family.</text>
</comment>
<dbReference type="InterPro" id="IPR002018">
    <property type="entry name" value="CarbesteraseB"/>
</dbReference>
<evidence type="ECO:0000313" key="9">
    <source>
        <dbReference type="Proteomes" id="UP000075880"/>
    </source>
</evidence>
<dbReference type="InterPro" id="IPR019819">
    <property type="entry name" value="Carboxylesterase_B_CS"/>
</dbReference>
<evidence type="ECO:0000256" key="3">
    <source>
        <dbReference type="ARBA" id="ARBA00022801"/>
    </source>
</evidence>
<evidence type="ECO:0000259" key="7">
    <source>
        <dbReference type="Pfam" id="PF00135"/>
    </source>
</evidence>
<evidence type="ECO:0000256" key="4">
    <source>
        <dbReference type="ARBA" id="ARBA00023157"/>
    </source>
</evidence>
<feature type="domain" description="Carboxylesterase type B" evidence="7">
    <location>
        <begin position="1"/>
        <end position="469"/>
    </location>
</feature>
<evidence type="ECO:0000313" key="8">
    <source>
        <dbReference type="EnsemblMetazoa" id="ENSAATROPP002945"/>
    </source>
</evidence>
<dbReference type="Proteomes" id="UP000075880">
    <property type="component" value="Unassembled WGS sequence"/>
</dbReference>
<sequence>ITTSEGQVQGTTESCGLFCTFYSFKGIPYAEPPTGTRRFSNPVPHSGWPGVRDASAHGSSCPTPDMIATENEDCLFLNVYSPSLIGTRPVMVFVHGGGFSGGSGDDGWYGSRYFMPENVVVVTVNYRLGVLGFFSTGDRSASGNWGLKDCVEALRWVQRNIIAFGGDPNNVTIFGQSAGAVLVHFLTLSPLTTGLIDRAITHSGSALHSWGLQPNPRKYADRLAAAFSLPSTDTAAMVAGLKQIPYRDLVVAGMVEPEVPMLLHPFDFAPVVEPADAPEPIALDRRPIEMIEDGSYNPIPMIAGFTDLDSLFVAVAELIVNPGVFDAFNNNPHLLVPFFWNIAQGSPESAAVSQAFKQYYWQGQSISIAILAEFSLFMTDYQFAYPQLEMAKRHALRSSVYVYQFSYEGDLNLFKQATGMPIPGAVHGDDLCYLFDTPDLRTEEIPQTSHAITVRNRMLRMWTNFAKYGYYTLCSLLFVRRCLNALNHIYLASHVPPDRV</sequence>
<keyword evidence="2" id="KW-0719">Serine esterase</keyword>
<evidence type="ECO:0000256" key="1">
    <source>
        <dbReference type="ARBA" id="ARBA00005964"/>
    </source>
</evidence>
<proteinExistence type="inferred from homology"/>
<keyword evidence="4" id="KW-1015">Disulfide bond</keyword>
<dbReference type="GO" id="GO:0052689">
    <property type="term" value="F:carboxylic ester hydrolase activity"/>
    <property type="evidence" value="ECO:0007669"/>
    <property type="project" value="UniProtKB-KW"/>
</dbReference>
<organism evidence="8 9">
    <name type="scientific">Anopheles atroparvus</name>
    <name type="common">European mosquito</name>
    <dbReference type="NCBI Taxonomy" id="41427"/>
    <lineage>
        <taxon>Eukaryota</taxon>
        <taxon>Metazoa</taxon>
        <taxon>Ecdysozoa</taxon>
        <taxon>Arthropoda</taxon>
        <taxon>Hexapoda</taxon>
        <taxon>Insecta</taxon>
        <taxon>Pterygota</taxon>
        <taxon>Neoptera</taxon>
        <taxon>Endopterygota</taxon>
        <taxon>Diptera</taxon>
        <taxon>Nematocera</taxon>
        <taxon>Culicoidea</taxon>
        <taxon>Culicidae</taxon>
        <taxon>Anophelinae</taxon>
        <taxon>Anopheles</taxon>
    </lineage>
</organism>
<reference evidence="8" key="1">
    <citation type="submission" date="2024-04" db="UniProtKB">
        <authorList>
            <consortium name="EnsemblMetazoa"/>
        </authorList>
    </citation>
    <scope>IDENTIFICATION</scope>
    <source>
        <strain evidence="8">EBRO</strain>
    </source>
</reference>
<dbReference type="InterPro" id="IPR029058">
    <property type="entry name" value="AB_hydrolase_fold"/>
</dbReference>
<dbReference type="EnsemblMetazoa" id="ENSAATROPT003068">
    <property type="protein sequence ID" value="ENSAATROPP002945"/>
    <property type="gene ID" value="ENSAATROPG002429"/>
</dbReference>
<name>A0AAG5CVW3_ANOAO</name>
<keyword evidence="3 6" id="KW-0378">Hydrolase</keyword>
<dbReference type="InterPro" id="IPR019826">
    <property type="entry name" value="Carboxylesterase_B_AS"/>
</dbReference>
<dbReference type="InterPro" id="IPR050309">
    <property type="entry name" value="Type-B_Carboxylest/Lipase"/>
</dbReference>
<dbReference type="PROSITE" id="PS00122">
    <property type="entry name" value="CARBOXYLESTERASE_B_1"/>
    <property type="match status" value="1"/>
</dbReference>
<dbReference type="EC" id="3.1.1.-" evidence="6"/>
<evidence type="ECO:0000256" key="5">
    <source>
        <dbReference type="ARBA" id="ARBA00023180"/>
    </source>
</evidence>
<evidence type="ECO:0000256" key="6">
    <source>
        <dbReference type="RuleBase" id="RU361235"/>
    </source>
</evidence>
<dbReference type="Gene3D" id="3.40.50.1820">
    <property type="entry name" value="alpha/beta hydrolase"/>
    <property type="match status" value="1"/>
</dbReference>
<dbReference type="Pfam" id="PF00135">
    <property type="entry name" value="COesterase"/>
    <property type="match status" value="1"/>
</dbReference>
<dbReference type="PROSITE" id="PS00941">
    <property type="entry name" value="CARBOXYLESTERASE_B_2"/>
    <property type="match status" value="1"/>
</dbReference>
<dbReference type="SUPFAM" id="SSF53474">
    <property type="entry name" value="alpha/beta-Hydrolases"/>
    <property type="match status" value="1"/>
</dbReference>
<dbReference type="AlphaFoldDB" id="A0AAG5CVW3"/>
<keyword evidence="5" id="KW-0325">Glycoprotein</keyword>
<accession>A0AAG5CVW3</accession>
<evidence type="ECO:0000256" key="2">
    <source>
        <dbReference type="ARBA" id="ARBA00022487"/>
    </source>
</evidence>
<keyword evidence="9" id="KW-1185">Reference proteome</keyword>